<accession>A0A914VWS8</accession>
<evidence type="ECO:0000313" key="1">
    <source>
        <dbReference type="Proteomes" id="UP000887566"/>
    </source>
</evidence>
<sequence>MLLRQVPRKLLRGVSIGLTTVAFGGSAYFLYRNDFDVSSIGAMRLARAGIAATKIIVDYKWTLRKLDPETEEYKTIKSMVHKRSAELLLQLACANGGVYIK</sequence>
<evidence type="ECO:0000313" key="2">
    <source>
        <dbReference type="WBParaSite" id="PSAMB.scaffold2669size21925.g18798.t1"/>
    </source>
</evidence>
<keyword evidence="1" id="KW-1185">Reference proteome</keyword>
<dbReference type="AlphaFoldDB" id="A0A914VWS8"/>
<reference evidence="2" key="1">
    <citation type="submission" date="2022-11" db="UniProtKB">
        <authorList>
            <consortium name="WormBaseParasite"/>
        </authorList>
    </citation>
    <scope>IDENTIFICATION</scope>
</reference>
<name>A0A914VWS8_9BILA</name>
<organism evidence="1 2">
    <name type="scientific">Plectus sambesii</name>
    <dbReference type="NCBI Taxonomy" id="2011161"/>
    <lineage>
        <taxon>Eukaryota</taxon>
        <taxon>Metazoa</taxon>
        <taxon>Ecdysozoa</taxon>
        <taxon>Nematoda</taxon>
        <taxon>Chromadorea</taxon>
        <taxon>Plectida</taxon>
        <taxon>Plectina</taxon>
        <taxon>Plectoidea</taxon>
        <taxon>Plectidae</taxon>
        <taxon>Plectus</taxon>
    </lineage>
</organism>
<proteinExistence type="predicted"/>
<protein>
    <submittedName>
        <fullName evidence="2">ADCK1</fullName>
    </submittedName>
</protein>
<dbReference type="Proteomes" id="UP000887566">
    <property type="component" value="Unplaced"/>
</dbReference>
<dbReference type="WBParaSite" id="PSAMB.scaffold2669size21925.g18798.t1">
    <property type="protein sequence ID" value="PSAMB.scaffold2669size21925.g18798.t1"/>
    <property type="gene ID" value="PSAMB.scaffold2669size21925.g18798"/>
</dbReference>